<accession>A0ABX3P257</accession>
<feature type="signal peptide" evidence="1">
    <location>
        <begin position="1"/>
        <end position="23"/>
    </location>
</feature>
<evidence type="ECO:0000313" key="3">
    <source>
        <dbReference type="Proteomes" id="UP000192277"/>
    </source>
</evidence>
<keyword evidence="3" id="KW-1185">Reference proteome</keyword>
<dbReference type="EMBL" id="LWBO01000003">
    <property type="protein sequence ID" value="OQP53306.1"/>
    <property type="molecule type" value="Genomic_DNA"/>
</dbReference>
<name>A0ABX3P257_9BACT</name>
<protein>
    <submittedName>
        <fullName evidence="2">Nicotinate-nucleotide adenylyltransferase</fullName>
    </submittedName>
</protein>
<proteinExistence type="predicted"/>
<evidence type="ECO:0000313" key="2">
    <source>
        <dbReference type="EMBL" id="OQP53306.1"/>
    </source>
</evidence>
<evidence type="ECO:0000256" key="1">
    <source>
        <dbReference type="SAM" id="SignalP"/>
    </source>
</evidence>
<dbReference type="Gene3D" id="3.10.450.360">
    <property type="match status" value="1"/>
</dbReference>
<sequence>MKRSVLLPVIVLFAAGYAVPVLAQETLPEVTVVATNYKYLKSVGGKEVSQPVQLLQRTAAEYDVKKSDYYEDDYDSYFVSFVLPEGQILAAYDKNGKLLRTAEKYGNVKLPAAVSSAVAKKYPDWRVSKDVYMVTYYDDKGTDKKYKLLLENGNKRMKVKVNEAGEFF</sequence>
<gene>
    <name evidence="2" type="ORF">A4D02_23235</name>
</gene>
<organism evidence="2 3">
    <name type="scientific">Niastella koreensis</name>
    <dbReference type="NCBI Taxonomy" id="354356"/>
    <lineage>
        <taxon>Bacteria</taxon>
        <taxon>Pseudomonadati</taxon>
        <taxon>Bacteroidota</taxon>
        <taxon>Chitinophagia</taxon>
        <taxon>Chitinophagales</taxon>
        <taxon>Chitinophagaceae</taxon>
        <taxon>Niastella</taxon>
    </lineage>
</organism>
<feature type="chain" id="PRO_5046011643" evidence="1">
    <location>
        <begin position="24"/>
        <end position="168"/>
    </location>
</feature>
<dbReference type="RefSeq" id="WP_014218152.1">
    <property type="nucleotide sequence ID" value="NZ_LWBO01000003.1"/>
</dbReference>
<dbReference type="Proteomes" id="UP000192277">
    <property type="component" value="Unassembled WGS sequence"/>
</dbReference>
<dbReference type="GO" id="GO:0016779">
    <property type="term" value="F:nucleotidyltransferase activity"/>
    <property type="evidence" value="ECO:0007669"/>
    <property type="project" value="UniProtKB-KW"/>
</dbReference>
<keyword evidence="2" id="KW-0548">Nucleotidyltransferase</keyword>
<keyword evidence="1" id="KW-0732">Signal</keyword>
<reference evidence="2 3" key="1">
    <citation type="submission" date="2016-04" db="EMBL/GenBank/DDBJ databases">
        <authorList>
            <person name="Chen L."/>
            <person name="Zhuang W."/>
            <person name="Wang G."/>
        </authorList>
    </citation>
    <scope>NUCLEOTIDE SEQUENCE [LARGE SCALE GENOMIC DNA]</scope>
    <source>
        <strain evidence="3">GR20</strain>
    </source>
</reference>
<comment type="caution">
    <text evidence="2">The sequence shown here is derived from an EMBL/GenBank/DDBJ whole genome shotgun (WGS) entry which is preliminary data.</text>
</comment>
<keyword evidence="2" id="KW-0808">Transferase</keyword>
<dbReference type="SUPFAM" id="SSF160574">
    <property type="entry name" value="BT0923-like"/>
    <property type="match status" value="1"/>
</dbReference>